<evidence type="ECO:0000313" key="1">
    <source>
        <dbReference type="EMBL" id="EDP97379.1"/>
    </source>
</evidence>
<dbReference type="Proteomes" id="UP000002945">
    <property type="component" value="Unassembled WGS sequence"/>
</dbReference>
<reference evidence="1 2" key="1">
    <citation type="journal article" date="2011" name="J. Bacteriol.">
        <title>Genome sequence of the algicidal bacterium Kordia algicida OT-1.</title>
        <authorList>
            <person name="Lee H.S."/>
            <person name="Kang S.G."/>
            <person name="Kwon K.K."/>
            <person name="Lee J.H."/>
            <person name="Kim S.J."/>
        </authorList>
    </citation>
    <scope>NUCLEOTIDE SEQUENCE [LARGE SCALE GENOMIC DNA]</scope>
    <source>
        <strain evidence="1 2">OT-1</strain>
    </source>
</reference>
<dbReference type="AlphaFoldDB" id="A9DP89"/>
<proteinExistence type="predicted"/>
<organism evidence="1 2">
    <name type="scientific">Kordia algicida OT-1</name>
    <dbReference type="NCBI Taxonomy" id="391587"/>
    <lineage>
        <taxon>Bacteria</taxon>
        <taxon>Pseudomonadati</taxon>
        <taxon>Bacteroidota</taxon>
        <taxon>Flavobacteriia</taxon>
        <taxon>Flavobacteriales</taxon>
        <taxon>Flavobacteriaceae</taxon>
        <taxon>Kordia</taxon>
    </lineage>
</organism>
<gene>
    <name evidence="1" type="ORF">KAOT1_19492</name>
</gene>
<protein>
    <submittedName>
        <fullName evidence="1">Uncharacterized protein</fullName>
    </submittedName>
</protein>
<comment type="caution">
    <text evidence="1">The sequence shown here is derived from an EMBL/GenBank/DDBJ whole genome shotgun (WGS) entry which is preliminary data.</text>
</comment>
<accession>A9DP89</accession>
<evidence type="ECO:0000313" key="2">
    <source>
        <dbReference type="Proteomes" id="UP000002945"/>
    </source>
</evidence>
<dbReference type="eggNOG" id="COG2259">
    <property type="taxonomic scope" value="Bacteria"/>
</dbReference>
<name>A9DP89_9FLAO</name>
<dbReference type="HOGENOM" id="CLU_885273_0_0_10"/>
<dbReference type="STRING" id="391587.KAOT1_19492"/>
<dbReference type="EMBL" id="ABIB01000002">
    <property type="protein sequence ID" value="EDP97379.1"/>
    <property type="molecule type" value="Genomic_DNA"/>
</dbReference>
<sequence>MVAFFLTSCFTDSKVDYLADGYYSNIYKADSLYIEKEYEKSYEIFEKVFSKFDPIDMDVYNEVSTYVKLKIILDKDLKYKEYTDLMSIYGYPDIFLKKDSVLKIYYKRVKDKLDEEIPVLKEAYTSSLNMDLRNKILRMKVEDQRFRGNGGGNWDKQNKIDSINTQELINIFDTYGFPSKKMIGSSLVDGQHASISTLLLHTDDSIREHYFIPKILSYVREGKANPRLVGFMYDQLLLYNGDEQYYGTYNSSKPMTATPKEINQRRDSIGLSKLGYEDWRNNILYPDFDEY</sequence>
<keyword evidence="2" id="KW-1185">Reference proteome</keyword>